<dbReference type="Proteomes" id="UP001161325">
    <property type="component" value="Unassembled WGS sequence"/>
</dbReference>
<comment type="caution">
    <text evidence="2">The sequence shown here is derived from an EMBL/GenBank/DDBJ whole genome shotgun (WGS) entry which is preliminary data.</text>
</comment>
<proteinExistence type="predicted"/>
<name>A0AA37Q2Y7_9BACT</name>
<dbReference type="RefSeq" id="WP_284350079.1">
    <property type="nucleotide sequence ID" value="NZ_BRXS01000003.1"/>
</dbReference>
<evidence type="ECO:0000259" key="1">
    <source>
        <dbReference type="Pfam" id="PF18921"/>
    </source>
</evidence>
<gene>
    <name evidence="2" type="ORF">rosag_21370</name>
</gene>
<dbReference type="Pfam" id="PF18921">
    <property type="entry name" value="Cyanophycin_syn"/>
    <property type="match status" value="1"/>
</dbReference>
<organism evidence="2 3">
    <name type="scientific">Roseisolibacter agri</name>
    <dbReference type="NCBI Taxonomy" id="2014610"/>
    <lineage>
        <taxon>Bacteria</taxon>
        <taxon>Pseudomonadati</taxon>
        <taxon>Gemmatimonadota</taxon>
        <taxon>Gemmatimonadia</taxon>
        <taxon>Gemmatimonadales</taxon>
        <taxon>Gemmatimonadaceae</taxon>
        <taxon>Roseisolibacter</taxon>
    </lineage>
</organism>
<accession>A0AA37Q2Y7</accession>
<evidence type="ECO:0000313" key="2">
    <source>
        <dbReference type="EMBL" id="GLC25624.1"/>
    </source>
</evidence>
<protein>
    <recommendedName>
        <fullName evidence="1">Cyanophycin synthase-like N-terminal domain-containing protein</fullName>
    </recommendedName>
</protein>
<dbReference type="EMBL" id="BRXS01000003">
    <property type="protein sequence ID" value="GLC25624.1"/>
    <property type="molecule type" value="Genomic_DNA"/>
</dbReference>
<reference evidence="2" key="1">
    <citation type="submission" date="2022-08" db="EMBL/GenBank/DDBJ databases">
        <title>Draft genome sequencing of Roseisolibacter agri AW1220.</title>
        <authorList>
            <person name="Tobiishi Y."/>
            <person name="Tonouchi A."/>
        </authorList>
    </citation>
    <scope>NUCLEOTIDE SEQUENCE</scope>
    <source>
        <strain evidence="2">AW1220</strain>
    </source>
</reference>
<dbReference type="AlphaFoldDB" id="A0AA37Q2Y7"/>
<feature type="domain" description="Cyanophycin synthase-like N-terminal" evidence="1">
    <location>
        <begin position="39"/>
        <end position="149"/>
    </location>
</feature>
<dbReference type="InterPro" id="IPR044019">
    <property type="entry name" value="Cyanophycin_syn_N"/>
</dbReference>
<sequence>MTVGTAPSLAATARDQIRVTGLWTVAGLNYWARRPVTRLDLDVGRFDEVPSDEVEGFTARLVAALPALVEHECSVGRRGGFVERLERGTYAPHIIEHVGLALQNLAGDDVGYGRARGAERPGSYVVALAHRHAAVGRAAALQATALVRAAFDGEPLDPDAAVAALRAGRALPDDPAPTAQVDVAVYASTHDGTHDGVRVTPARIVTRGLPYAAARTAVVLEAGTRGVPVGFRAPERLEQLLTVMVDGLAPGGRLVCPEDATALQDYARERGHPVAVFAPGEPLPSELAVRG</sequence>
<evidence type="ECO:0000313" key="3">
    <source>
        <dbReference type="Proteomes" id="UP001161325"/>
    </source>
</evidence>
<keyword evidence="3" id="KW-1185">Reference proteome</keyword>